<evidence type="ECO:0000256" key="3">
    <source>
        <dbReference type="ARBA" id="ARBA00022827"/>
    </source>
</evidence>
<sequence>MIVICGGGILGLSIARKLLEKGADEITIIEKEKDLGVHASGRNSGVLHAGIYYTPDSLKARFCLKGNLLMREYCKEKGIPILETGKVIVTKSESEIQVLKELYNRALRNGARVELVDESGVKEIEPYARTVELALYSPLTAVVNPIKILEAIEKELTESGKVKILKGVKFEKLKSSKEILTNRGSLRFETFINCGGAYADRIAHEFGVGLKYRIIPFKGTYKKLKKEKRYLVRGNIYPVPDIRNPFLGVHFTKSYNGDVYIGPTAIPALGRENYGLLRDIDREALKILWQDAYLFFVNEKFRNVALTEPRKYLDRFFFKDIEPMVEGLSIEDIEPSDKVGIRPQLVDWEKKELVMDFLVIKEGNSVHILNAISPAFTSAFAFSEYVVNNYILQEVRRNAL</sequence>
<keyword evidence="8" id="KW-1185">Reference proteome</keyword>
<comment type="similarity">
    <text evidence="5">Belongs to the L2HGDH family.</text>
</comment>
<dbReference type="SUPFAM" id="SSF51905">
    <property type="entry name" value="FAD/NAD(P)-binding domain"/>
    <property type="match status" value="1"/>
</dbReference>
<evidence type="ECO:0000313" key="7">
    <source>
        <dbReference type="EMBL" id="QJA05891.1"/>
    </source>
</evidence>
<evidence type="ECO:0000256" key="1">
    <source>
        <dbReference type="ARBA" id="ARBA00001974"/>
    </source>
</evidence>
<proteinExistence type="inferred from homology"/>
<feature type="domain" description="FAD dependent oxidoreductase" evidence="6">
    <location>
        <begin position="2"/>
        <end position="298"/>
    </location>
</feature>
<dbReference type="Gene3D" id="3.30.9.10">
    <property type="entry name" value="D-Amino Acid Oxidase, subunit A, domain 2"/>
    <property type="match status" value="1"/>
</dbReference>
<evidence type="ECO:0000259" key="6">
    <source>
        <dbReference type="Pfam" id="PF01266"/>
    </source>
</evidence>
<comment type="cofactor">
    <cofactor evidence="1">
        <name>FAD</name>
        <dbReference type="ChEBI" id="CHEBI:57692"/>
    </cofactor>
</comment>
<dbReference type="KEGG" id="tmai:FVE67_03355"/>
<name>A0A6H1WRT5_9BACT</name>
<dbReference type="GO" id="GO:0005737">
    <property type="term" value="C:cytoplasm"/>
    <property type="evidence" value="ECO:0007669"/>
    <property type="project" value="TreeGrafter"/>
</dbReference>
<keyword evidence="2" id="KW-0285">Flavoprotein</keyword>
<organism evidence="7 8">
    <name type="scientific">Thermosulfurimonas marina</name>
    <dbReference type="NCBI Taxonomy" id="2047767"/>
    <lineage>
        <taxon>Bacteria</taxon>
        <taxon>Pseudomonadati</taxon>
        <taxon>Thermodesulfobacteriota</taxon>
        <taxon>Thermodesulfobacteria</taxon>
        <taxon>Thermodesulfobacteriales</taxon>
        <taxon>Thermodesulfobacteriaceae</taxon>
        <taxon>Thermosulfurimonas</taxon>
    </lineage>
</organism>
<dbReference type="EMBL" id="CP042909">
    <property type="protein sequence ID" value="QJA05891.1"/>
    <property type="molecule type" value="Genomic_DNA"/>
</dbReference>
<evidence type="ECO:0000256" key="5">
    <source>
        <dbReference type="ARBA" id="ARBA00037941"/>
    </source>
</evidence>
<dbReference type="PANTHER" id="PTHR43104">
    <property type="entry name" value="L-2-HYDROXYGLUTARATE DEHYDROGENASE, MITOCHONDRIAL"/>
    <property type="match status" value="1"/>
</dbReference>
<evidence type="ECO:0000256" key="2">
    <source>
        <dbReference type="ARBA" id="ARBA00022630"/>
    </source>
</evidence>
<dbReference type="PANTHER" id="PTHR43104:SF2">
    <property type="entry name" value="L-2-HYDROXYGLUTARATE DEHYDROGENASE, MITOCHONDRIAL"/>
    <property type="match status" value="1"/>
</dbReference>
<evidence type="ECO:0000256" key="4">
    <source>
        <dbReference type="ARBA" id="ARBA00023002"/>
    </source>
</evidence>
<dbReference type="AlphaFoldDB" id="A0A6H1WRT5"/>
<reference evidence="7 8" key="1">
    <citation type="submission" date="2019-08" db="EMBL/GenBank/DDBJ databases">
        <title>Complete genome sequence of Thermosulfurimonas marina SU872T, an anaerobic thermophilic chemolithoautotrophic bacterium isolated from a shallow marine hydrothermal vent.</title>
        <authorList>
            <person name="Allioux M."/>
            <person name="Jebbar M."/>
            <person name="Slobodkina G."/>
            <person name="Slobodkin A."/>
            <person name="Moalic Y."/>
            <person name="Frolova A."/>
            <person name="Shao Z."/>
            <person name="Alain K."/>
        </authorList>
    </citation>
    <scope>NUCLEOTIDE SEQUENCE [LARGE SCALE GENOMIC DNA]</scope>
    <source>
        <strain evidence="7 8">SU872</strain>
    </source>
</reference>
<protein>
    <submittedName>
        <fullName evidence="7">L-2-hydroxyglutarate oxidase</fullName>
        <ecNumber evidence="7">1.1.3.-</ecNumber>
    </submittedName>
</protein>
<dbReference type="InterPro" id="IPR006076">
    <property type="entry name" value="FAD-dep_OxRdtase"/>
</dbReference>
<dbReference type="InterPro" id="IPR036188">
    <property type="entry name" value="FAD/NAD-bd_sf"/>
</dbReference>
<dbReference type="GO" id="GO:0047545">
    <property type="term" value="F:(S)-2-hydroxyglutarate dehydrogenase activity"/>
    <property type="evidence" value="ECO:0007669"/>
    <property type="project" value="TreeGrafter"/>
</dbReference>
<dbReference type="Proteomes" id="UP000501253">
    <property type="component" value="Chromosome"/>
</dbReference>
<dbReference type="Gene3D" id="3.50.50.60">
    <property type="entry name" value="FAD/NAD(P)-binding domain"/>
    <property type="match status" value="1"/>
</dbReference>
<dbReference type="Pfam" id="PF01266">
    <property type="entry name" value="DAO"/>
    <property type="match status" value="1"/>
</dbReference>
<evidence type="ECO:0000313" key="8">
    <source>
        <dbReference type="Proteomes" id="UP000501253"/>
    </source>
</evidence>
<keyword evidence="3" id="KW-0274">FAD</keyword>
<dbReference type="EC" id="1.1.3.-" evidence="7"/>
<accession>A0A6H1WRT5</accession>
<keyword evidence="4 7" id="KW-0560">Oxidoreductase</keyword>
<dbReference type="RefSeq" id="WP_168719245.1">
    <property type="nucleotide sequence ID" value="NZ_CP042909.1"/>
</dbReference>
<dbReference type="NCBIfam" id="NF008726">
    <property type="entry name" value="PRK11728.1"/>
    <property type="match status" value="1"/>
</dbReference>
<gene>
    <name evidence="7" type="primary">lhgO</name>
    <name evidence="7" type="ORF">FVE67_03355</name>
</gene>